<dbReference type="EMBL" id="FNON01000012">
    <property type="protein sequence ID" value="SDZ30121.1"/>
    <property type="molecule type" value="Genomic_DNA"/>
</dbReference>
<name>A0A1H3RXX9_9PSEU</name>
<reference evidence="1 2" key="1">
    <citation type="submission" date="2016-10" db="EMBL/GenBank/DDBJ databases">
        <authorList>
            <person name="de Groot N.N."/>
        </authorList>
    </citation>
    <scope>NUCLEOTIDE SEQUENCE [LARGE SCALE GENOMIC DNA]</scope>
    <source>
        <strain evidence="1 2">CPCC 202699</strain>
    </source>
</reference>
<sequence length="151" mass="17363">MDPVPSLEFLFSGLTQLPSNGYTDLLWRAVHLDDLHTNGFSHGPNALGNCHVGHEDRLHLPRIIALLEPIGRHALNLSDLAEMSDTLPRLDFYEVRTSRWVFDHQIRTDDTLFASPFRNYPIVFAKRYRDLMCNGVFRHSSISRSVPRMYG</sequence>
<keyword evidence="2" id="KW-1185">Reference proteome</keyword>
<dbReference type="AlphaFoldDB" id="A0A1H3RXX9"/>
<protein>
    <submittedName>
        <fullName evidence="1">Uncharacterized protein</fullName>
    </submittedName>
</protein>
<organism evidence="1 2">
    <name type="scientific">Amycolatopsis xylanica</name>
    <dbReference type="NCBI Taxonomy" id="589385"/>
    <lineage>
        <taxon>Bacteria</taxon>
        <taxon>Bacillati</taxon>
        <taxon>Actinomycetota</taxon>
        <taxon>Actinomycetes</taxon>
        <taxon>Pseudonocardiales</taxon>
        <taxon>Pseudonocardiaceae</taxon>
        <taxon>Amycolatopsis</taxon>
    </lineage>
</organism>
<evidence type="ECO:0000313" key="1">
    <source>
        <dbReference type="EMBL" id="SDZ30121.1"/>
    </source>
</evidence>
<accession>A0A1H3RXX9</accession>
<proteinExistence type="predicted"/>
<gene>
    <name evidence="1" type="ORF">SAMN05421504_11265</name>
</gene>
<evidence type="ECO:0000313" key="2">
    <source>
        <dbReference type="Proteomes" id="UP000199515"/>
    </source>
</evidence>
<dbReference type="Proteomes" id="UP000199515">
    <property type="component" value="Unassembled WGS sequence"/>
</dbReference>